<dbReference type="EMBL" id="JARBHB010000003">
    <property type="protein sequence ID" value="KAJ8888105.1"/>
    <property type="molecule type" value="Genomic_DNA"/>
</dbReference>
<gene>
    <name evidence="2" type="ORF">PR048_007592</name>
</gene>
<feature type="domain" description="YqaJ viral recombinase" evidence="1">
    <location>
        <begin position="17"/>
        <end position="128"/>
    </location>
</feature>
<reference evidence="2 3" key="1">
    <citation type="submission" date="2023-02" db="EMBL/GenBank/DDBJ databases">
        <title>LHISI_Scaffold_Assembly.</title>
        <authorList>
            <person name="Stuart O.P."/>
            <person name="Cleave R."/>
            <person name="Magrath M.J.L."/>
            <person name="Mikheyev A.S."/>
        </authorList>
    </citation>
    <scope>NUCLEOTIDE SEQUENCE [LARGE SCALE GENOMIC DNA]</scope>
    <source>
        <strain evidence="2">Daus_M_001</strain>
        <tissue evidence="2">Leg muscle</tissue>
    </source>
</reference>
<comment type="caution">
    <text evidence="2">The sequence shown here is derived from an EMBL/GenBank/DDBJ whole genome shotgun (WGS) entry which is preliminary data.</text>
</comment>
<dbReference type="InterPro" id="IPR051703">
    <property type="entry name" value="NF-kappa-B_Signaling_Reg"/>
</dbReference>
<proteinExistence type="predicted"/>
<organism evidence="2 3">
    <name type="scientific">Dryococelus australis</name>
    <dbReference type="NCBI Taxonomy" id="614101"/>
    <lineage>
        <taxon>Eukaryota</taxon>
        <taxon>Metazoa</taxon>
        <taxon>Ecdysozoa</taxon>
        <taxon>Arthropoda</taxon>
        <taxon>Hexapoda</taxon>
        <taxon>Insecta</taxon>
        <taxon>Pterygota</taxon>
        <taxon>Neoptera</taxon>
        <taxon>Polyneoptera</taxon>
        <taxon>Phasmatodea</taxon>
        <taxon>Verophasmatodea</taxon>
        <taxon>Anareolatae</taxon>
        <taxon>Phasmatidae</taxon>
        <taxon>Eurycanthinae</taxon>
        <taxon>Dryococelus</taxon>
    </lineage>
</organism>
<dbReference type="PANTHER" id="PTHR46609">
    <property type="entry name" value="EXONUCLEASE, PHAGE-TYPE/RECB, C-TERMINAL DOMAIN-CONTAINING PROTEIN"/>
    <property type="match status" value="1"/>
</dbReference>
<name>A0ABQ9HUN8_9NEOP</name>
<dbReference type="Pfam" id="PF09588">
    <property type="entry name" value="YqaJ"/>
    <property type="match status" value="1"/>
</dbReference>
<dbReference type="Gene3D" id="3.90.320.10">
    <property type="match status" value="1"/>
</dbReference>
<dbReference type="Proteomes" id="UP001159363">
    <property type="component" value="Chromosome 3"/>
</dbReference>
<accession>A0ABQ9HUN8</accession>
<dbReference type="InterPro" id="IPR011604">
    <property type="entry name" value="PDDEXK-like_dom_sf"/>
</dbReference>
<dbReference type="PANTHER" id="PTHR46609:SF8">
    <property type="entry name" value="YQAJ VIRAL RECOMBINASE DOMAIN-CONTAINING PROTEIN"/>
    <property type="match status" value="1"/>
</dbReference>
<evidence type="ECO:0000313" key="3">
    <source>
        <dbReference type="Proteomes" id="UP001159363"/>
    </source>
</evidence>
<evidence type="ECO:0000313" key="2">
    <source>
        <dbReference type="EMBL" id="KAJ8888105.1"/>
    </source>
</evidence>
<protein>
    <recommendedName>
        <fullName evidence="1">YqaJ viral recombinase domain-containing protein</fullName>
    </recommendedName>
</protein>
<evidence type="ECO:0000259" key="1">
    <source>
        <dbReference type="Pfam" id="PF09588"/>
    </source>
</evidence>
<dbReference type="CDD" id="cd22343">
    <property type="entry name" value="PDDEXK_lambda_exonuclease-like"/>
    <property type="match status" value="1"/>
</dbReference>
<keyword evidence="3" id="KW-1185">Reference proteome</keyword>
<dbReference type="InterPro" id="IPR011335">
    <property type="entry name" value="Restrct_endonuc-II-like"/>
</dbReference>
<sequence length="237" mass="26932">MKSSTPRAKTGVSIIYRSFHGNKATRYGLEKESIATGQLSKELGMRIKPAGLFVDKDMPWLAAMPDGLIDHDSIIEVMCPFAAAQLTLGSAMRQNKIKFCLIENGQLRLKENDSFMFQVEGQLQIANMKTCYFVVWTPLGMLFEIIEHTKNFWEEKMIVKLNELYIDHVLGVGRPTASTGFATLISVSIENSTQHLCNKIFWDYQPNFVIDNITFCHYKLYEITSNIAINYTVEAIN</sequence>
<dbReference type="SUPFAM" id="SSF52980">
    <property type="entry name" value="Restriction endonuclease-like"/>
    <property type="match status" value="1"/>
</dbReference>
<dbReference type="InterPro" id="IPR019080">
    <property type="entry name" value="YqaJ_viral_recombinase"/>
</dbReference>